<sequence length="73" mass="7628">MAMADRSMISTKKTGVVRGVGEDRTTVCITDLPILFRGSPKKPVAEAPLKILAAAFKKSGPALQSTALASRNG</sequence>
<evidence type="ECO:0000313" key="1">
    <source>
        <dbReference type="EMBL" id="XDV58523.1"/>
    </source>
</evidence>
<dbReference type="RefSeq" id="WP_369723086.1">
    <property type="nucleotide sequence ID" value="NZ_CP165734.1"/>
</dbReference>
<organism evidence="1">
    <name type="scientific">Bradyrhizobium sp. LLZ17</name>
    <dbReference type="NCBI Taxonomy" id="3239388"/>
    <lineage>
        <taxon>Bacteria</taxon>
        <taxon>Pseudomonadati</taxon>
        <taxon>Pseudomonadota</taxon>
        <taxon>Alphaproteobacteria</taxon>
        <taxon>Hyphomicrobiales</taxon>
        <taxon>Nitrobacteraceae</taxon>
        <taxon>Bradyrhizobium</taxon>
    </lineage>
</organism>
<name>A0AB39XN54_9BRAD</name>
<dbReference type="EMBL" id="CP165734">
    <property type="protein sequence ID" value="XDV58523.1"/>
    <property type="molecule type" value="Genomic_DNA"/>
</dbReference>
<accession>A0AB39XN54</accession>
<dbReference type="AlphaFoldDB" id="A0AB39XN54"/>
<reference evidence="1" key="1">
    <citation type="submission" date="2024-08" db="EMBL/GenBank/DDBJ databases">
        <authorList>
            <person name="Chaddad Z."/>
            <person name="Lamrabet M."/>
            <person name="Bouhnik O."/>
            <person name="Alami S."/>
            <person name="Wipf D."/>
            <person name="Courty P.E."/>
            <person name="Missbah El Idrissi M."/>
        </authorList>
    </citation>
    <scope>NUCLEOTIDE SEQUENCE</scope>
    <source>
        <strain evidence="1">LLZ17</strain>
    </source>
</reference>
<proteinExistence type="predicted"/>
<protein>
    <submittedName>
        <fullName evidence="1">Uncharacterized protein</fullName>
    </submittedName>
</protein>
<gene>
    <name evidence="1" type="ORF">AB8Z38_03095</name>
</gene>